<accession>A0ACA9QBB8</accession>
<reference evidence="1" key="1">
    <citation type="submission" date="2021-06" db="EMBL/GenBank/DDBJ databases">
        <authorList>
            <person name="Kallberg Y."/>
            <person name="Tangrot J."/>
            <person name="Rosling A."/>
        </authorList>
    </citation>
    <scope>NUCLEOTIDE SEQUENCE</scope>
    <source>
        <strain evidence="1">28 12/20/2015</strain>
    </source>
</reference>
<protein>
    <submittedName>
        <fullName evidence="1">17845_t:CDS:1</fullName>
    </submittedName>
</protein>
<dbReference type="Proteomes" id="UP000789366">
    <property type="component" value="Unassembled WGS sequence"/>
</dbReference>
<proteinExistence type="predicted"/>
<organism evidence="1 2">
    <name type="scientific">Cetraspora pellucida</name>
    <dbReference type="NCBI Taxonomy" id="1433469"/>
    <lineage>
        <taxon>Eukaryota</taxon>
        <taxon>Fungi</taxon>
        <taxon>Fungi incertae sedis</taxon>
        <taxon>Mucoromycota</taxon>
        <taxon>Glomeromycotina</taxon>
        <taxon>Glomeromycetes</taxon>
        <taxon>Diversisporales</taxon>
        <taxon>Gigasporaceae</taxon>
        <taxon>Cetraspora</taxon>
    </lineage>
</organism>
<feature type="non-terminal residue" evidence="1">
    <location>
        <position position="273"/>
    </location>
</feature>
<dbReference type="EMBL" id="CAJVPW010039627">
    <property type="protein sequence ID" value="CAG8744525.1"/>
    <property type="molecule type" value="Genomic_DNA"/>
</dbReference>
<feature type="non-terminal residue" evidence="1">
    <location>
        <position position="1"/>
    </location>
</feature>
<name>A0ACA9QBB8_9GLOM</name>
<sequence>RNLHDRLNACCQKGKYASEQNQEIVQKVIEKFKSDFPTFPVSVGDFVLQKLSEDIIGNWETICKVKIKEAYEKGIPASSKRKNITSPKNKKASFPTRSSQTVLSPSNTINTTNNNNFQQSLSDENSSSTESDKSSPLINKQTASITLPNRGFRSAPPMNKSDYLTDNDNNDTQWSFNTIKDSNNNSTIEGSNNNNTIEDSNNNNTQQSSGENIIEVDNNNNIRQSSDENIIEVDIKFDDNNDTQQSLGKKRPIQLTRSTRSTTKKGSTEKAAV</sequence>
<evidence type="ECO:0000313" key="2">
    <source>
        <dbReference type="Proteomes" id="UP000789366"/>
    </source>
</evidence>
<gene>
    <name evidence="1" type="ORF">SPELUC_LOCUS14038</name>
</gene>
<evidence type="ECO:0000313" key="1">
    <source>
        <dbReference type="EMBL" id="CAG8744525.1"/>
    </source>
</evidence>
<keyword evidence="2" id="KW-1185">Reference proteome</keyword>
<comment type="caution">
    <text evidence="1">The sequence shown here is derived from an EMBL/GenBank/DDBJ whole genome shotgun (WGS) entry which is preliminary data.</text>
</comment>